<feature type="transmembrane region" description="Helical" evidence="5">
    <location>
        <begin position="366"/>
        <end position="385"/>
    </location>
</feature>
<keyword evidence="4 5" id="KW-0472">Membrane</keyword>
<feature type="transmembrane region" description="Helical" evidence="5">
    <location>
        <begin position="141"/>
        <end position="163"/>
    </location>
</feature>
<dbReference type="Proteomes" id="UP000295606">
    <property type="component" value="Unassembled WGS sequence"/>
</dbReference>
<dbReference type="AlphaFoldDB" id="A0A4R5L6U4"/>
<feature type="transmembrane region" description="Helical" evidence="5">
    <location>
        <begin position="392"/>
        <end position="413"/>
    </location>
</feature>
<feature type="transmembrane region" description="Helical" evidence="5">
    <location>
        <begin position="169"/>
        <end position="188"/>
    </location>
</feature>
<name>A0A4R5L6U4_9BURK</name>
<evidence type="ECO:0000259" key="6">
    <source>
        <dbReference type="PROSITE" id="PS50850"/>
    </source>
</evidence>
<feature type="transmembrane region" description="Helical" evidence="5">
    <location>
        <begin position="110"/>
        <end position="129"/>
    </location>
</feature>
<evidence type="ECO:0000256" key="2">
    <source>
        <dbReference type="ARBA" id="ARBA00022692"/>
    </source>
</evidence>
<accession>A0A4R5L6U4</accession>
<keyword evidence="3 5" id="KW-1133">Transmembrane helix</keyword>
<feature type="transmembrane region" description="Helical" evidence="5">
    <location>
        <begin position="468"/>
        <end position="488"/>
    </location>
</feature>
<keyword evidence="2 5" id="KW-0812">Transmembrane</keyword>
<dbReference type="OrthoDB" id="9807274at2"/>
<feature type="transmembrane region" description="Helical" evidence="5">
    <location>
        <begin position="259"/>
        <end position="280"/>
    </location>
</feature>
<dbReference type="PROSITE" id="PS00216">
    <property type="entry name" value="SUGAR_TRANSPORT_1"/>
    <property type="match status" value="1"/>
</dbReference>
<feature type="transmembrane region" description="Helical" evidence="5">
    <location>
        <begin position="329"/>
        <end position="354"/>
    </location>
</feature>
<dbReference type="InterPro" id="IPR005829">
    <property type="entry name" value="Sugar_transporter_CS"/>
</dbReference>
<protein>
    <submittedName>
        <fullName evidence="7">MFS transporter</fullName>
    </submittedName>
</protein>
<dbReference type="InterPro" id="IPR020846">
    <property type="entry name" value="MFS_dom"/>
</dbReference>
<feature type="domain" description="Major facilitator superfamily (MFS) profile" evidence="6">
    <location>
        <begin position="67"/>
        <end position="560"/>
    </location>
</feature>
<dbReference type="EMBL" id="SMOD01000027">
    <property type="protein sequence ID" value="TDG04550.1"/>
    <property type="molecule type" value="Genomic_DNA"/>
</dbReference>
<feature type="transmembrane region" description="Helical" evidence="5">
    <location>
        <begin position="69"/>
        <end position="90"/>
    </location>
</feature>
<feature type="transmembrane region" description="Helical" evidence="5">
    <location>
        <begin position="228"/>
        <end position="247"/>
    </location>
</feature>
<feature type="transmembrane region" description="Helical" evidence="5">
    <location>
        <begin position="425"/>
        <end position="447"/>
    </location>
</feature>
<evidence type="ECO:0000256" key="3">
    <source>
        <dbReference type="ARBA" id="ARBA00022989"/>
    </source>
</evidence>
<organism evidence="7 8">
    <name type="scientific">Paraburkholderia guartelaensis</name>
    <dbReference type="NCBI Taxonomy" id="2546446"/>
    <lineage>
        <taxon>Bacteria</taxon>
        <taxon>Pseudomonadati</taxon>
        <taxon>Pseudomonadota</taxon>
        <taxon>Betaproteobacteria</taxon>
        <taxon>Burkholderiales</taxon>
        <taxon>Burkholderiaceae</taxon>
        <taxon>Paraburkholderia</taxon>
    </lineage>
</organism>
<comment type="subcellular location">
    <subcellularLocation>
        <location evidence="1">Membrane</location>
        <topology evidence="1">Multi-pass membrane protein</topology>
    </subcellularLocation>
</comment>
<dbReference type="PANTHER" id="PTHR42718">
    <property type="entry name" value="MAJOR FACILITATOR SUPERFAMILY MULTIDRUG TRANSPORTER MFSC"/>
    <property type="match status" value="1"/>
</dbReference>
<dbReference type="PANTHER" id="PTHR42718:SF49">
    <property type="entry name" value="EXPORT PROTEIN"/>
    <property type="match status" value="1"/>
</dbReference>
<gene>
    <name evidence="7" type="ORF">E1N52_29350</name>
</gene>
<dbReference type="GO" id="GO:0022857">
    <property type="term" value="F:transmembrane transporter activity"/>
    <property type="evidence" value="ECO:0007669"/>
    <property type="project" value="InterPro"/>
</dbReference>
<evidence type="ECO:0000313" key="8">
    <source>
        <dbReference type="Proteomes" id="UP000295606"/>
    </source>
</evidence>
<dbReference type="InterPro" id="IPR036259">
    <property type="entry name" value="MFS_trans_sf"/>
</dbReference>
<evidence type="ECO:0000256" key="1">
    <source>
        <dbReference type="ARBA" id="ARBA00004141"/>
    </source>
</evidence>
<dbReference type="Pfam" id="PF07690">
    <property type="entry name" value="MFS_1"/>
    <property type="match status" value="1"/>
</dbReference>
<dbReference type="PROSITE" id="PS50850">
    <property type="entry name" value="MFS"/>
    <property type="match status" value="1"/>
</dbReference>
<dbReference type="Gene3D" id="1.20.1250.20">
    <property type="entry name" value="MFS general substrate transporter like domains"/>
    <property type="match status" value="1"/>
</dbReference>
<proteinExistence type="predicted"/>
<dbReference type="CDD" id="cd17321">
    <property type="entry name" value="MFS_MMR_MDR_like"/>
    <property type="match status" value="1"/>
</dbReference>
<evidence type="ECO:0000313" key="7">
    <source>
        <dbReference type="EMBL" id="TDG04550.1"/>
    </source>
</evidence>
<reference evidence="7 8" key="1">
    <citation type="submission" date="2019-03" db="EMBL/GenBank/DDBJ databases">
        <title>Paraburkholderia sp. isolated from native Mimosa gymnas in Guartela State Park, Brazil.</title>
        <authorList>
            <person name="Paulitsch F."/>
            <person name="Hungria M."/>
            <person name="Delamuta J.R.M."/>
            <person name="Ribeiro R.A."/>
            <person name="Dall'Agnol R."/>
            <person name="Silva J.S.B."/>
        </authorList>
    </citation>
    <scope>NUCLEOTIDE SEQUENCE [LARGE SCALE GENOMIC DNA]</scope>
    <source>
        <strain evidence="7 8">CNPSo 3008</strain>
    </source>
</reference>
<comment type="caution">
    <text evidence="7">The sequence shown here is derived from an EMBL/GenBank/DDBJ whole genome shotgun (WGS) entry which is preliminary data.</text>
</comment>
<evidence type="ECO:0000256" key="4">
    <source>
        <dbReference type="ARBA" id="ARBA00023136"/>
    </source>
</evidence>
<dbReference type="GO" id="GO:0016020">
    <property type="term" value="C:membrane"/>
    <property type="evidence" value="ECO:0007669"/>
    <property type="project" value="UniProtKB-SubCell"/>
</dbReference>
<dbReference type="SUPFAM" id="SSF103473">
    <property type="entry name" value="MFS general substrate transporter"/>
    <property type="match status" value="1"/>
</dbReference>
<dbReference type="PRINTS" id="PR01036">
    <property type="entry name" value="TCRTETB"/>
</dbReference>
<sequence length="583" mass="60012">MPLRLSIAYSSSPARNDSRIPFRNLRNASLFFRARLRIIVVRSSRRASGDLWSHSVTISPNHNEASRRVAILAAVCLAGLAMPLAFSGGAVATPAIGRAFVRDAASAPAALNWVTNAFMLAFGSLLMAAGTLADQYGRKRVFALGVAGFTLASLALACAPSLFSLDLLRAAQGLSAAAALAGGTAALAQEFDGHARTRAFSLLGTTFGLGLAFGPVIAGLLIERIGWRAVFATGAVAGAFALVFGVPRMRESRDPNARGLDWAGTLTFTAALSCFTYGVIEAPSRGWTHALVAGLLAASVVLACAFVAIEKRIARPMLDLSLFRYPRFVGVQLLPIATCFCYIVLLVVLPLRLIGVEGYREIDAGWLMLALSAPMLVVPLAAAVLTRWLSPGVVSGIGLAIAAAGLYALGLALRGGANASAIGPMLAIGTGAAMPWGLMDGLSVSVVPKERAGMATGIFSTTRVAGEGIALACVSALLAALTQARLLAADHVHVDGGAIAQASARLATGDLAQAAAWLPGVHVSALRAAYADAFSVLLTGLAVLTLGCAIAVIVFLGRARGASSVQGDLLEHAAAIVREEGRA</sequence>
<evidence type="ECO:0000256" key="5">
    <source>
        <dbReference type="SAM" id="Phobius"/>
    </source>
</evidence>
<dbReference type="InterPro" id="IPR011701">
    <property type="entry name" value="MFS"/>
</dbReference>
<feature type="transmembrane region" description="Helical" evidence="5">
    <location>
        <begin position="200"/>
        <end position="222"/>
    </location>
</feature>
<feature type="transmembrane region" description="Helical" evidence="5">
    <location>
        <begin position="533"/>
        <end position="556"/>
    </location>
</feature>
<feature type="transmembrane region" description="Helical" evidence="5">
    <location>
        <begin position="286"/>
        <end position="309"/>
    </location>
</feature>